<accession>A0A2A8D0B6</accession>
<name>A0A2A8D0B6_9BACT</name>
<evidence type="ECO:0000259" key="3">
    <source>
        <dbReference type="Pfam" id="PF13840"/>
    </source>
</evidence>
<comment type="caution">
    <text evidence="4">The sequence shown here is derived from an EMBL/GenBank/DDBJ whole genome shotgun (WGS) entry which is preliminary data.</text>
</comment>
<reference evidence="4 5" key="1">
    <citation type="submission" date="2017-10" db="EMBL/GenBank/DDBJ databases">
        <title>Draft genome of Longibacter Salinarum.</title>
        <authorList>
            <person name="Goh K.M."/>
            <person name="Shamsir M.S."/>
            <person name="Lim S.W."/>
        </authorList>
    </citation>
    <scope>NUCLEOTIDE SEQUENCE [LARGE SCALE GENOMIC DNA]</scope>
    <source>
        <strain evidence="4 5">KCTC 52045</strain>
    </source>
</reference>
<feature type="region of interest" description="Disordered" evidence="1">
    <location>
        <begin position="1"/>
        <end position="30"/>
    </location>
</feature>
<dbReference type="OrthoDB" id="517867at2"/>
<evidence type="ECO:0000259" key="2">
    <source>
        <dbReference type="Pfam" id="PF10000"/>
    </source>
</evidence>
<dbReference type="Gene3D" id="3.30.2130.10">
    <property type="entry name" value="VC0802-like"/>
    <property type="match status" value="1"/>
</dbReference>
<dbReference type="InterPro" id="IPR027795">
    <property type="entry name" value="CASTOR_ACT_dom"/>
</dbReference>
<proteinExistence type="predicted"/>
<dbReference type="Pfam" id="PF10000">
    <property type="entry name" value="ACT_3"/>
    <property type="match status" value="1"/>
</dbReference>
<feature type="compositionally biased region" description="Polar residues" evidence="1">
    <location>
        <begin position="1"/>
        <end position="10"/>
    </location>
</feature>
<evidence type="ECO:0000256" key="1">
    <source>
        <dbReference type="SAM" id="MobiDB-lite"/>
    </source>
</evidence>
<dbReference type="PANTHER" id="PTHR39199:SF1">
    <property type="entry name" value="BLR5128 PROTEIN"/>
    <property type="match status" value="1"/>
</dbReference>
<dbReference type="AlphaFoldDB" id="A0A2A8D0B6"/>
<feature type="domain" description="CASTOR ACT" evidence="3">
    <location>
        <begin position="101"/>
        <end position="154"/>
    </location>
</feature>
<organism evidence="4 5">
    <name type="scientific">Longibacter salinarum</name>
    <dbReference type="NCBI Taxonomy" id="1850348"/>
    <lineage>
        <taxon>Bacteria</taxon>
        <taxon>Pseudomonadati</taxon>
        <taxon>Rhodothermota</taxon>
        <taxon>Rhodothermia</taxon>
        <taxon>Rhodothermales</taxon>
        <taxon>Salisaetaceae</taxon>
        <taxon>Longibacter</taxon>
    </lineage>
</organism>
<dbReference type="PANTHER" id="PTHR39199">
    <property type="entry name" value="BLR5128 PROTEIN"/>
    <property type="match status" value="1"/>
</dbReference>
<protein>
    <submittedName>
        <fullName evidence="4">Transporter</fullName>
    </submittedName>
</protein>
<dbReference type="SUPFAM" id="SSF55021">
    <property type="entry name" value="ACT-like"/>
    <property type="match status" value="2"/>
</dbReference>
<gene>
    <name evidence="4" type="ORF">CRI94_07955</name>
</gene>
<dbReference type="InterPro" id="IPR045865">
    <property type="entry name" value="ACT-like_dom_sf"/>
</dbReference>
<dbReference type="Proteomes" id="UP000220102">
    <property type="component" value="Unassembled WGS sequence"/>
</dbReference>
<sequence>MGDAGESSSDPLAESLAQAAEALSSRGTSDLGTLLSDMGPVLLDDEFVYLTVPDDPEEWPDALTQAEPIGTFREEEGESWIVARSVADEAEMTYDVVFRGITLSVHSSLTAIGFLAVLTFALSEQGIAVNVVSATYHDHLFVPKERVRETMAVLKGLQAGGSEIQKDVEQA</sequence>
<feature type="compositionally biased region" description="Low complexity" evidence="1">
    <location>
        <begin position="12"/>
        <end position="25"/>
    </location>
</feature>
<dbReference type="Pfam" id="PF13840">
    <property type="entry name" value="ACT_7"/>
    <property type="match status" value="1"/>
</dbReference>
<evidence type="ECO:0000313" key="5">
    <source>
        <dbReference type="Proteomes" id="UP000220102"/>
    </source>
</evidence>
<keyword evidence="5" id="KW-1185">Reference proteome</keyword>
<dbReference type="EMBL" id="PDEQ01000003">
    <property type="protein sequence ID" value="PEN14098.1"/>
    <property type="molecule type" value="Genomic_DNA"/>
</dbReference>
<dbReference type="InterPro" id="IPR018717">
    <property type="entry name" value="DUF2241"/>
</dbReference>
<feature type="domain" description="DUF2241" evidence="2">
    <location>
        <begin position="27"/>
        <end position="99"/>
    </location>
</feature>
<evidence type="ECO:0000313" key="4">
    <source>
        <dbReference type="EMBL" id="PEN14098.1"/>
    </source>
</evidence>